<evidence type="ECO:0000313" key="2">
    <source>
        <dbReference type="Proteomes" id="UP000503349"/>
    </source>
</evidence>
<keyword evidence="2" id="KW-1185">Reference proteome</keyword>
<organism evidence="1 2">
    <name type="scientific">Channa argus</name>
    <name type="common">Northern snakehead</name>
    <name type="synonym">Ophicephalus argus</name>
    <dbReference type="NCBI Taxonomy" id="215402"/>
    <lineage>
        <taxon>Eukaryota</taxon>
        <taxon>Metazoa</taxon>
        <taxon>Chordata</taxon>
        <taxon>Craniata</taxon>
        <taxon>Vertebrata</taxon>
        <taxon>Euteleostomi</taxon>
        <taxon>Actinopterygii</taxon>
        <taxon>Neopterygii</taxon>
        <taxon>Teleostei</taxon>
        <taxon>Neoteleostei</taxon>
        <taxon>Acanthomorphata</taxon>
        <taxon>Anabantaria</taxon>
        <taxon>Anabantiformes</taxon>
        <taxon>Channoidei</taxon>
        <taxon>Channidae</taxon>
        <taxon>Channa</taxon>
    </lineage>
</organism>
<proteinExistence type="predicted"/>
<reference evidence="2" key="2">
    <citation type="submission" date="2019-02" db="EMBL/GenBank/DDBJ databases">
        <title>Opniocepnalus argus Var Kimnra genome.</title>
        <authorList>
            <person name="Zhou C."/>
            <person name="Xiao S."/>
        </authorList>
    </citation>
    <scope>NUCLEOTIDE SEQUENCE [LARGE SCALE GENOMIC DNA]</scope>
</reference>
<name>A0A6G1QDR4_CHAAH</name>
<accession>A0A6G1QDR4</accession>
<dbReference type="EMBL" id="CM015726">
    <property type="protein sequence ID" value="KAF3700388.1"/>
    <property type="molecule type" value="Genomic_DNA"/>
</dbReference>
<reference evidence="1 2" key="1">
    <citation type="submission" date="2019-02" db="EMBL/GenBank/DDBJ databases">
        <title>Opniocepnalus argus genome.</title>
        <authorList>
            <person name="Zhou C."/>
            <person name="Xiao S."/>
        </authorList>
    </citation>
    <scope>NUCLEOTIDE SEQUENCE [LARGE SCALE GENOMIC DNA]</scope>
    <source>
        <strain evidence="1">OARG1902GOOAL</strain>
        <tissue evidence="1">Muscle</tissue>
    </source>
</reference>
<evidence type="ECO:0000313" key="1">
    <source>
        <dbReference type="EMBL" id="KAF3700388.1"/>
    </source>
</evidence>
<sequence>MSDVFSLAAGMVCRDKCTDKQGFESNFCITHRLFSKQAFVFVLRRRSTTMNTENLRLQYEDPEMNFDCFNVFPCTSVFLAVTCKNVFCQNSLLLS</sequence>
<protein>
    <submittedName>
        <fullName evidence="1">Uncharacterized protein</fullName>
    </submittedName>
</protein>
<dbReference type="Proteomes" id="UP000503349">
    <property type="component" value="Chromosome 15"/>
</dbReference>
<dbReference type="AlphaFoldDB" id="A0A6G1QDR4"/>
<gene>
    <name evidence="1" type="ORF">EXN66_Car016075</name>
</gene>